<keyword evidence="4" id="KW-1185">Reference proteome</keyword>
<dbReference type="InterPro" id="IPR000262">
    <property type="entry name" value="FMN-dep_DH"/>
</dbReference>
<accession>A0A251UFM4</accession>
<sequence>MMVVSTTVEERKGFLLCVCFRRDLDSQSRLYFSQGLSFMSTCTIEEVSSSSDVVRFFELYVYKRREMYALMVKRAETNGFKVLKNVGSNLEASASRNFDPSLSWMNIAWLKSITKMPIMINCVLTREEGKTRLTIIRSTHSTYRATSNYVYESWPPLKLWK</sequence>
<organism evidence="3 4">
    <name type="scientific">Helianthus annuus</name>
    <name type="common">Common sunflower</name>
    <dbReference type="NCBI Taxonomy" id="4232"/>
    <lineage>
        <taxon>Eukaryota</taxon>
        <taxon>Viridiplantae</taxon>
        <taxon>Streptophyta</taxon>
        <taxon>Embryophyta</taxon>
        <taxon>Tracheophyta</taxon>
        <taxon>Spermatophyta</taxon>
        <taxon>Magnoliopsida</taxon>
        <taxon>eudicotyledons</taxon>
        <taxon>Gunneridae</taxon>
        <taxon>Pentapetalae</taxon>
        <taxon>asterids</taxon>
        <taxon>campanulids</taxon>
        <taxon>Asterales</taxon>
        <taxon>Asteraceae</taxon>
        <taxon>Asteroideae</taxon>
        <taxon>Heliantheae alliance</taxon>
        <taxon>Heliantheae</taxon>
        <taxon>Helianthus</taxon>
    </lineage>
</organism>
<dbReference type="SUPFAM" id="SSF51395">
    <property type="entry name" value="FMN-linked oxidoreductases"/>
    <property type="match status" value="1"/>
</dbReference>
<dbReference type="AlphaFoldDB" id="A0A251UFM4"/>
<evidence type="ECO:0000259" key="2">
    <source>
        <dbReference type="Pfam" id="PF01070"/>
    </source>
</evidence>
<feature type="domain" description="FMN-dependent dehydrogenase" evidence="2">
    <location>
        <begin position="34"/>
        <end position="83"/>
    </location>
</feature>
<name>A0A251UFM4_HELAN</name>
<protein>
    <submittedName>
        <fullName evidence="3">Putative aldolase-type TIM barrel</fullName>
    </submittedName>
</protein>
<evidence type="ECO:0000313" key="4">
    <source>
        <dbReference type="Proteomes" id="UP000215914"/>
    </source>
</evidence>
<comment type="cofactor">
    <cofactor evidence="1">
        <name>FMN</name>
        <dbReference type="ChEBI" id="CHEBI:58210"/>
    </cofactor>
</comment>
<dbReference type="PANTHER" id="PTHR10578:SF67">
    <property type="entry name" value="PEROXISOMAL (S)-2-HYDROXYACID OXIDASE GLO3"/>
    <property type="match status" value="1"/>
</dbReference>
<dbReference type="GO" id="GO:0016491">
    <property type="term" value="F:oxidoreductase activity"/>
    <property type="evidence" value="ECO:0007669"/>
    <property type="project" value="InterPro"/>
</dbReference>
<dbReference type="InterPro" id="IPR013785">
    <property type="entry name" value="Aldolase_TIM"/>
</dbReference>
<evidence type="ECO:0000313" key="3">
    <source>
        <dbReference type="EMBL" id="OTG22157.1"/>
    </source>
</evidence>
<dbReference type="EMBL" id="CM007895">
    <property type="protein sequence ID" value="OTG22157.1"/>
    <property type="molecule type" value="Genomic_DNA"/>
</dbReference>
<dbReference type="PANTHER" id="PTHR10578">
    <property type="entry name" value="S -2-HYDROXY-ACID OXIDASE-RELATED"/>
    <property type="match status" value="1"/>
</dbReference>
<proteinExistence type="predicted"/>
<evidence type="ECO:0000256" key="1">
    <source>
        <dbReference type="ARBA" id="ARBA00001917"/>
    </source>
</evidence>
<reference evidence="4" key="1">
    <citation type="journal article" date="2017" name="Nature">
        <title>The sunflower genome provides insights into oil metabolism, flowering and Asterid evolution.</title>
        <authorList>
            <person name="Badouin H."/>
            <person name="Gouzy J."/>
            <person name="Grassa C.J."/>
            <person name="Murat F."/>
            <person name="Staton S.E."/>
            <person name="Cottret L."/>
            <person name="Lelandais-Briere C."/>
            <person name="Owens G.L."/>
            <person name="Carrere S."/>
            <person name="Mayjonade B."/>
            <person name="Legrand L."/>
            <person name="Gill N."/>
            <person name="Kane N.C."/>
            <person name="Bowers J.E."/>
            <person name="Hubner S."/>
            <person name="Bellec A."/>
            <person name="Berard A."/>
            <person name="Berges H."/>
            <person name="Blanchet N."/>
            <person name="Boniface M.C."/>
            <person name="Brunel D."/>
            <person name="Catrice O."/>
            <person name="Chaidir N."/>
            <person name="Claudel C."/>
            <person name="Donnadieu C."/>
            <person name="Faraut T."/>
            <person name="Fievet G."/>
            <person name="Helmstetter N."/>
            <person name="King M."/>
            <person name="Knapp S.J."/>
            <person name="Lai Z."/>
            <person name="Le Paslier M.C."/>
            <person name="Lippi Y."/>
            <person name="Lorenzon L."/>
            <person name="Mandel J.R."/>
            <person name="Marage G."/>
            <person name="Marchand G."/>
            <person name="Marquand E."/>
            <person name="Bret-Mestries E."/>
            <person name="Morien E."/>
            <person name="Nambeesan S."/>
            <person name="Nguyen T."/>
            <person name="Pegot-Espagnet P."/>
            <person name="Pouilly N."/>
            <person name="Raftis F."/>
            <person name="Sallet E."/>
            <person name="Schiex T."/>
            <person name="Thomas J."/>
            <person name="Vandecasteele C."/>
            <person name="Vares D."/>
            <person name="Vear F."/>
            <person name="Vautrin S."/>
            <person name="Crespi M."/>
            <person name="Mangin B."/>
            <person name="Burke J.M."/>
            <person name="Salse J."/>
            <person name="Munos S."/>
            <person name="Vincourt P."/>
            <person name="Rieseberg L.H."/>
            <person name="Langlade N.B."/>
        </authorList>
    </citation>
    <scope>NUCLEOTIDE SEQUENCE [LARGE SCALE GENOMIC DNA]</scope>
    <source>
        <strain evidence="4">cv. SF193</strain>
    </source>
</reference>
<gene>
    <name evidence="3" type="ORF">HannXRQ_Chr06g0168411</name>
</gene>
<dbReference type="InParanoid" id="A0A251UFM4"/>
<dbReference type="STRING" id="4232.A0A251UFM4"/>
<dbReference type="Gene3D" id="3.20.20.70">
    <property type="entry name" value="Aldolase class I"/>
    <property type="match status" value="2"/>
</dbReference>
<dbReference type="Proteomes" id="UP000215914">
    <property type="component" value="Chromosome 6"/>
</dbReference>
<dbReference type="Pfam" id="PF01070">
    <property type="entry name" value="FMN_dh"/>
    <property type="match status" value="1"/>
</dbReference>